<keyword evidence="5 7" id="KW-0408">Iron</keyword>
<keyword evidence="6 7" id="KW-0503">Monooxygenase</keyword>
<dbReference type="EMBL" id="JAQQWM010000002">
    <property type="protein sequence ID" value="KAK8078081.1"/>
    <property type="molecule type" value="Genomic_DNA"/>
</dbReference>
<gene>
    <name evidence="8" type="ORF">PG996_004251</name>
</gene>
<name>A0ABR1W6C0_9PEZI</name>
<reference evidence="8 9" key="1">
    <citation type="submission" date="2023-01" db="EMBL/GenBank/DDBJ databases">
        <title>Analysis of 21 Apiospora genomes using comparative genomics revels a genus with tremendous synthesis potential of carbohydrate active enzymes and secondary metabolites.</title>
        <authorList>
            <person name="Sorensen T."/>
        </authorList>
    </citation>
    <scope>NUCLEOTIDE SEQUENCE [LARGE SCALE GENOMIC DNA]</scope>
    <source>
        <strain evidence="8 9">CBS 83171</strain>
    </source>
</reference>
<dbReference type="PANTHER" id="PTHR24305:SF226">
    <property type="entry name" value="CYTOCHROME P450 MONOOXYGENASE"/>
    <property type="match status" value="1"/>
</dbReference>
<dbReference type="SUPFAM" id="SSF48264">
    <property type="entry name" value="Cytochrome P450"/>
    <property type="match status" value="1"/>
</dbReference>
<accession>A0ABR1W6C0</accession>
<keyword evidence="4 7" id="KW-0479">Metal-binding</keyword>
<keyword evidence="9" id="KW-1185">Reference proteome</keyword>
<dbReference type="Gene3D" id="1.10.630.10">
    <property type="entry name" value="Cytochrome P450"/>
    <property type="match status" value="1"/>
</dbReference>
<dbReference type="PROSITE" id="PS00086">
    <property type="entry name" value="CYTOCHROME_P450"/>
    <property type="match status" value="1"/>
</dbReference>
<sequence>KWLVRERVGEFRRLLQGIITDRMALSRDAKHDLYSFVATDERVGQVQQEGLRKSEIWGEAGVFMNAGGTTTGTAMSSVFFYLSRHPEIYTQLATEIRSTFSSGREIRQGPQLASCKYLRAVMDETLRICPPTPGVGWREKDPLSPEPLVVDGHVIPSGTLVGVGTYALMHNPEYFPEPFSFRPQRWLEETGDGDGKGDAKATEARAIMRRAFIPFSLGDRGCAGKAVAYLEISLTVAKTLWYFDFEKAPGAAGELGGGRLGAGEGRDRPGEYQLYDSFMASHEGPNLTFRARENHWADLADTSE</sequence>
<dbReference type="InterPro" id="IPR017972">
    <property type="entry name" value="Cyt_P450_CS"/>
</dbReference>
<proteinExistence type="inferred from homology"/>
<dbReference type="InterPro" id="IPR001128">
    <property type="entry name" value="Cyt_P450"/>
</dbReference>
<dbReference type="PRINTS" id="PR00465">
    <property type="entry name" value="EP450IV"/>
</dbReference>
<dbReference type="PRINTS" id="PR00385">
    <property type="entry name" value="P450"/>
</dbReference>
<dbReference type="InterPro" id="IPR050121">
    <property type="entry name" value="Cytochrome_P450_monoxygenase"/>
</dbReference>
<evidence type="ECO:0000313" key="8">
    <source>
        <dbReference type="EMBL" id="KAK8078081.1"/>
    </source>
</evidence>
<comment type="similarity">
    <text evidence="2 7">Belongs to the cytochrome P450 family.</text>
</comment>
<organism evidence="8 9">
    <name type="scientific">Apiospora saccharicola</name>
    <dbReference type="NCBI Taxonomy" id="335842"/>
    <lineage>
        <taxon>Eukaryota</taxon>
        <taxon>Fungi</taxon>
        <taxon>Dikarya</taxon>
        <taxon>Ascomycota</taxon>
        <taxon>Pezizomycotina</taxon>
        <taxon>Sordariomycetes</taxon>
        <taxon>Xylariomycetidae</taxon>
        <taxon>Amphisphaeriales</taxon>
        <taxon>Apiosporaceae</taxon>
        <taxon>Apiospora</taxon>
    </lineage>
</organism>
<feature type="non-terminal residue" evidence="8">
    <location>
        <position position="1"/>
    </location>
</feature>
<evidence type="ECO:0000256" key="6">
    <source>
        <dbReference type="ARBA" id="ARBA00023033"/>
    </source>
</evidence>
<dbReference type="PANTHER" id="PTHR24305">
    <property type="entry name" value="CYTOCHROME P450"/>
    <property type="match status" value="1"/>
</dbReference>
<dbReference type="Proteomes" id="UP001446871">
    <property type="component" value="Unassembled WGS sequence"/>
</dbReference>
<comment type="cofactor">
    <cofactor evidence="1">
        <name>heme</name>
        <dbReference type="ChEBI" id="CHEBI:30413"/>
    </cofactor>
</comment>
<keyword evidence="3 7" id="KW-0349">Heme</keyword>
<evidence type="ECO:0008006" key="10">
    <source>
        <dbReference type="Google" id="ProtNLM"/>
    </source>
</evidence>
<evidence type="ECO:0000256" key="5">
    <source>
        <dbReference type="ARBA" id="ARBA00023004"/>
    </source>
</evidence>
<evidence type="ECO:0000256" key="2">
    <source>
        <dbReference type="ARBA" id="ARBA00010617"/>
    </source>
</evidence>
<keyword evidence="7" id="KW-0560">Oxidoreductase</keyword>
<dbReference type="InterPro" id="IPR002403">
    <property type="entry name" value="Cyt_P450_E_grp-IV"/>
</dbReference>
<evidence type="ECO:0000313" key="9">
    <source>
        <dbReference type="Proteomes" id="UP001446871"/>
    </source>
</evidence>
<comment type="caution">
    <text evidence="8">The sequence shown here is derived from an EMBL/GenBank/DDBJ whole genome shotgun (WGS) entry which is preliminary data.</text>
</comment>
<evidence type="ECO:0000256" key="1">
    <source>
        <dbReference type="ARBA" id="ARBA00001971"/>
    </source>
</evidence>
<evidence type="ECO:0000256" key="4">
    <source>
        <dbReference type="ARBA" id="ARBA00022723"/>
    </source>
</evidence>
<evidence type="ECO:0000256" key="3">
    <source>
        <dbReference type="ARBA" id="ARBA00022617"/>
    </source>
</evidence>
<dbReference type="Pfam" id="PF00067">
    <property type="entry name" value="p450"/>
    <property type="match status" value="1"/>
</dbReference>
<dbReference type="InterPro" id="IPR036396">
    <property type="entry name" value="Cyt_P450_sf"/>
</dbReference>
<protein>
    <recommendedName>
        <fullName evidence="10">Cytochrome P450</fullName>
    </recommendedName>
</protein>
<evidence type="ECO:0000256" key="7">
    <source>
        <dbReference type="RuleBase" id="RU000461"/>
    </source>
</evidence>